<dbReference type="AlphaFoldDB" id="A0A183DXU9"/>
<gene>
    <name evidence="2" type="ORF">GPUH_LOCUS13540</name>
</gene>
<dbReference type="Proteomes" id="UP000271098">
    <property type="component" value="Unassembled WGS sequence"/>
</dbReference>
<proteinExistence type="predicted"/>
<keyword evidence="3" id="KW-1185">Reference proteome</keyword>
<evidence type="ECO:0000313" key="3">
    <source>
        <dbReference type="Proteomes" id="UP000271098"/>
    </source>
</evidence>
<protein>
    <submittedName>
        <fullName evidence="4">Protein kinase domain-containing protein</fullName>
    </submittedName>
</protein>
<evidence type="ECO:0000313" key="2">
    <source>
        <dbReference type="EMBL" id="VDN22492.1"/>
    </source>
</evidence>
<organism evidence="4">
    <name type="scientific">Gongylonema pulchrum</name>
    <dbReference type="NCBI Taxonomy" id="637853"/>
    <lineage>
        <taxon>Eukaryota</taxon>
        <taxon>Metazoa</taxon>
        <taxon>Ecdysozoa</taxon>
        <taxon>Nematoda</taxon>
        <taxon>Chromadorea</taxon>
        <taxon>Rhabditida</taxon>
        <taxon>Spirurina</taxon>
        <taxon>Spiruromorpha</taxon>
        <taxon>Spiruroidea</taxon>
        <taxon>Gongylonematidae</taxon>
        <taxon>Gongylonema</taxon>
    </lineage>
</organism>
<evidence type="ECO:0000313" key="4">
    <source>
        <dbReference type="WBParaSite" id="GPUH_0001355501-mRNA-1"/>
    </source>
</evidence>
<dbReference type="EMBL" id="UYRT01080314">
    <property type="protein sequence ID" value="VDN22492.1"/>
    <property type="molecule type" value="Genomic_DNA"/>
</dbReference>
<reference evidence="4" key="1">
    <citation type="submission" date="2016-06" db="UniProtKB">
        <authorList>
            <consortium name="WormBaseParasite"/>
        </authorList>
    </citation>
    <scope>IDENTIFICATION</scope>
</reference>
<feature type="region of interest" description="Disordered" evidence="1">
    <location>
        <begin position="57"/>
        <end position="85"/>
    </location>
</feature>
<evidence type="ECO:0000256" key="1">
    <source>
        <dbReference type="SAM" id="MobiDB-lite"/>
    </source>
</evidence>
<accession>A0A183DXU9</accession>
<name>A0A183DXU9_9BILA</name>
<dbReference type="WBParaSite" id="GPUH_0001355501-mRNA-1">
    <property type="protein sequence ID" value="GPUH_0001355501-mRNA-1"/>
    <property type="gene ID" value="GPUH_0001355501"/>
</dbReference>
<reference evidence="2 3" key="2">
    <citation type="submission" date="2018-11" db="EMBL/GenBank/DDBJ databases">
        <authorList>
            <consortium name="Pathogen Informatics"/>
        </authorList>
    </citation>
    <scope>NUCLEOTIDE SEQUENCE [LARGE SCALE GENOMIC DNA]</scope>
</reference>
<sequence length="102" mass="11057">MNAGPERRILNLYAALSAANIMSYNLRHRDLRVSTMIGKDLAAVGFINDGKSDGRKGGLGMENRISVGDPISGGNIDSRRPAGMSSKDDSAFYFIFAFYHLG</sequence>